<dbReference type="Pfam" id="PF12867">
    <property type="entry name" value="DinB_2"/>
    <property type="match status" value="1"/>
</dbReference>
<dbReference type="EMBL" id="LVXZ01000026">
    <property type="protein sequence ID" value="OAP92852.1"/>
    <property type="molecule type" value="Genomic_DNA"/>
</dbReference>
<dbReference type="NCBIfam" id="TIGR04345">
    <property type="entry name" value="ovoA_Cterm"/>
    <property type="match status" value="1"/>
</dbReference>
<dbReference type="Gene3D" id="3.90.1580.10">
    <property type="entry name" value="paralog of FGE (formylglycine-generating enzyme)"/>
    <property type="match status" value="1"/>
</dbReference>
<dbReference type="Proteomes" id="UP000078302">
    <property type="component" value="Unassembled WGS sequence"/>
</dbReference>
<dbReference type="GO" id="GO:0032259">
    <property type="term" value="P:methylation"/>
    <property type="evidence" value="ECO:0007669"/>
    <property type="project" value="UniProtKB-KW"/>
</dbReference>
<dbReference type="RefSeq" id="WP_064218212.1">
    <property type="nucleotide sequence ID" value="NZ_LVXZ01000026.1"/>
</dbReference>
<evidence type="ECO:0000256" key="3">
    <source>
        <dbReference type="ARBA" id="ARBA00037882"/>
    </source>
</evidence>
<dbReference type="InterPro" id="IPR029063">
    <property type="entry name" value="SAM-dependent_MTases_sf"/>
</dbReference>
<evidence type="ECO:0000256" key="1">
    <source>
        <dbReference type="ARBA" id="ARBA00023002"/>
    </source>
</evidence>
<dbReference type="InterPro" id="IPR027577">
    <property type="entry name" value="OvoA_Nterm"/>
</dbReference>
<dbReference type="AlphaFoldDB" id="A0A179BMH2"/>
<comment type="caution">
    <text evidence="6">The sequence shown here is derived from an EMBL/GenBank/DDBJ whole genome shotgun (WGS) entry which is preliminary data.</text>
</comment>
<evidence type="ECO:0000259" key="4">
    <source>
        <dbReference type="Pfam" id="PF03781"/>
    </source>
</evidence>
<evidence type="ECO:0000256" key="2">
    <source>
        <dbReference type="ARBA" id="ARBA00023004"/>
    </source>
</evidence>
<keyword evidence="2" id="KW-0408">Iron</keyword>
<dbReference type="NCBIfam" id="TIGR04344">
    <property type="entry name" value="ovoA_Nterm"/>
    <property type="match status" value="1"/>
</dbReference>
<evidence type="ECO:0000313" key="6">
    <source>
        <dbReference type="EMBL" id="OAP92852.1"/>
    </source>
</evidence>
<dbReference type="GO" id="GO:0008168">
    <property type="term" value="F:methyltransferase activity"/>
    <property type="evidence" value="ECO:0007669"/>
    <property type="project" value="UniProtKB-KW"/>
</dbReference>
<accession>A0A179BMH2</accession>
<organism evidence="6 7">
    <name type="scientific">Acidithiobacillus ferrooxidans</name>
    <name type="common">Thiobacillus ferrooxidans</name>
    <dbReference type="NCBI Taxonomy" id="920"/>
    <lineage>
        <taxon>Bacteria</taxon>
        <taxon>Pseudomonadati</taxon>
        <taxon>Pseudomonadota</taxon>
        <taxon>Acidithiobacillia</taxon>
        <taxon>Acidithiobacillales</taxon>
        <taxon>Acidithiobacillaceae</taxon>
        <taxon>Acidithiobacillus</taxon>
    </lineage>
</organism>
<feature type="domain" description="DinB-like" evidence="5">
    <location>
        <begin position="27"/>
        <end position="162"/>
    </location>
</feature>
<evidence type="ECO:0000313" key="7">
    <source>
        <dbReference type="Proteomes" id="UP000078302"/>
    </source>
</evidence>
<dbReference type="InterPro" id="IPR042095">
    <property type="entry name" value="SUMF_sf"/>
</dbReference>
<evidence type="ECO:0000259" key="5">
    <source>
        <dbReference type="Pfam" id="PF12867"/>
    </source>
</evidence>
<comment type="pathway">
    <text evidence="3">Amino-acid biosynthesis; ergothioneine biosynthesis.</text>
</comment>
<dbReference type="InterPro" id="IPR027625">
    <property type="entry name" value="OvoA_Cterm"/>
</dbReference>
<dbReference type="InterPro" id="IPR016187">
    <property type="entry name" value="CTDL_fold"/>
</dbReference>
<name>A0A179BMH2_ACIFR</name>
<dbReference type="GO" id="GO:0120147">
    <property type="term" value="F:formylglycine-generating oxidase activity"/>
    <property type="evidence" value="ECO:0007669"/>
    <property type="project" value="TreeGrafter"/>
</dbReference>
<dbReference type="SUPFAM" id="SSF56436">
    <property type="entry name" value="C-type lectin-like"/>
    <property type="match status" value="1"/>
</dbReference>
<dbReference type="SUPFAM" id="SSF53335">
    <property type="entry name" value="S-adenosyl-L-methionine-dependent methyltransferases"/>
    <property type="match status" value="1"/>
</dbReference>
<dbReference type="Gene3D" id="3.40.50.150">
    <property type="entry name" value="Vaccinia Virus protein VP39"/>
    <property type="match status" value="1"/>
</dbReference>
<keyword evidence="6" id="KW-0489">Methyltransferase</keyword>
<proteinExistence type="predicted"/>
<keyword evidence="6" id="KW-0808">Transferase</keyword>
<dbReference type="OrthoDB" id="5292923at2"/>
<feature type="domain" description="Sulfatase-modifying factor enzyme-like" evidence="4">
    <location>
        <begin position="198"/>
        <end position="447"/>
    </location>
</feature>
<reference evidence="6 7" key="1">
    <citation type="submission" date="2016-04" db="EMBL/GenBank/DDBJ databases">
        <title>Acidithiobacillus ferrooxidans genome sequencing and assembly.</title>
        <authorList>
            <person name="Zhou Z."/>
        </authorList>
    </citation>
    <scope>NUCLEOTIDE SEQUENCE [LARGE SCALE GENOMIC DNA]</scope>
    <source>
        <strain evidence="6 7">BY0502</strain>
    </source>
</reference>
<keyword evidence="7" id="KW-1185">Reference proteome</keyword>
<dbReference type="InterPro" id="IPR005532">
    <property type="entry name" value="SUMF_dom"/>
</dbReference>
<dbReference type="CDD" id="cd02440">
    <property type="entry name" value="AdoMet_MTases"/>
    <property type="match status" value="1"/>
</dbReference>
<dbReference type="Pfam" id="PF03781">
    <property type="entry name" value="FGE-sulfatase"/>
    <property type="match status" value="1"/>
</dbReference>
<keyword evidence="1" id="KW-0560">Oxidoreductase</keyword>
<dbReference type="PANTHER" id="PTHR23150:SF26">
    <property type="entry name" value="GENERIC METHYLTRANSFERASE"/>
    <property type="match status" value="1"/>
</dbReference>
<dbReference type="FunFam" id="3.90.1580.10:FF:000006">
    <property type="entry name" value="Generic methyltransferase, putative"/>
    <property type="match status" value="1"/>
</dbReference>
<gene>
    <name evidence="6" type="ORF">A4H96_02965</name>
</gene>
<dbReference type="InterPro" id="IPR024775">
    <property type="entry name" value="DinB-like"/>
</dbReference>
<dbReference type="PANTHER" id="PTHR23150">
    <property type="entry name" value="SULFATASE MODIFYING FACTOR 1, 2"/>
    <property type="match status" value="1"/>
</dbReference>
<dbReference type="InterPro" id="IPR051043">
    <property type="entry name" value="Sulfatase_Mod_Factor_Kinase"/>
</dbReference>
<protein>
    <submittedName>
        <fullName evidence="6">SAM-dependent methyltransferase</fullName>
    </submittedName>
</protein>
<sequence>MARTRIAALRLDGEHAEQKREEIRRIFHETFSLYEQLFDHLAEPAAWYEKAIPLRHPLIFYFGHSATFYVNKLQVAGLIGQRLDPRLESVFAVGVDEMSWDDLDETHYDWPSVDDVRQYRQRVRELVDGLIREMPLSLPITWDSPWWVILMGIEHENIHLETSSVLMRQLPLSRVRPVEAFRPWTPAGAAPDNILQAVVGGAVRLGKGRADPRYGWDNEYGLHQAALQPFHASRFLVSNQEFLAFVEQDGYSESRWWTAEGDRWRRFSQARHPTFWVPDQGTWRLRLIAEERPLPWNWPVEVNALEADAFCRWKSARTGQNLRLPSEDEWRRLRDLCVLADSDAWDDAVPGNIGLAAGCSPCPVDQFKQGDFYDVVGNVWQWTATPIYPFPGFEVHPLYDDFTVPTFDQQHNLIKGGSFISLGNETQQEARYAFRRHFFQHAGFRYVASPNALPEVPVYESDALVSQYAEFHYGREYYGVANFAAEVVGIAVEAMAGRPLRRALDIGCAVGRGSFELAKHCPEVTGLDFSARFISVGVQLRERGHFSYTLTEEGELQSYQTADLAALGLTGTADRVHFSQADACNLKPLYRDYDLVVAANLIDRLHHPRKFLEDIADRILPGGLLVITSPYTWLEEHTARTEWLGGFKRDGENLSTFDALREILSGAFRLRDDSPQDLSFVIRETARKYQHSIAQVTIWERL</sequence>
<dbReference type="Pfam" id="PF13489">
    <property type="entry name" value="Methyltransf_23"/>
    <property type="match status" value="1"/>
</dbReference>